<feature type="compositionally biased region" description="Low complexity" evidence="1">
    <location>
        <begin position="64"/>
        <end position="76"/>
    </location>
</feature>
<reference evidence="2" key="1">
    <citation type="submission" date="2016-04" db="EMBL/GenBank/DDBJ databases">
        <authorList>
            <person name="Calderon-Fernandez G.M.Sr."/>
        </authorList>
    </citation>
    <scope>NUCLEOTIDE SEQUENCE</scope>
    <source>
        <strain evidence="2">Int1</strain>
        <tissue evidence="2">Integument</tissue>
    </source>
</reference>
<sequence>MPFLCLRESTVAIIGVKDCYPKGQKRKASSTVERDNVKRVCATNGSTKNTNLALTDTNTTVQTCKSTSSSGTSNPSRLKPPININNYTRKYLN</sequence>
<proteinExistence type="predicted"/>
<feature type="compositionally biased region" description="Polar residues" evidence="1">
    <location>
        <begin position="83"/>
        <end position="93"/>
    </location>
</feature>
<feature type="region of interest" description="Disordered" evidence="1">
    <location>
        <begin position="64"/>
        <end position="93"/>
    </location>
</feature>
<protein>
    <submittedName>
        <fullName evidence="2">Uncharacterized protein</fullName>
    </submittedName>
</protein>
<evidence type="ECO:0000313" key="2">
    <source>
        <dbReference type="EMBL" id="JAR99106.1"/>
    </source>
</evidence>
<reference evidence="2" key="2">
    <citation type="journal article" date="2017" name="J. Med. Entomol.">
        <title>Transcriptome Analysis of the Triatoma infestans (Hemiptera: Reduviidae) Integument.</title>
        <authorList>
            <person name="Calderon-Fernandez G.M."/>
            <person name="Moriconi D.E."/>
            <person name="Dulbecco A.B."/>
            <person name="Juarez M.P."/>
        </authorList>
    </citation>
    <scope>NUCLEOTIDE SEQUENCE</scope>
    <source>
        <strain evidence="2">Int1</strain>
        <tissue evidence="2">Integument</tissue>
    </source>
</reference>
<dbReference type="AlphaFoldDB" id="A0A170XQP7"/>
<organism evidence="2">
    <name type="scientific">Triatoma infestans</name>
    <name type="common">Assassin bug</name>
    <dbReference type="NCBI Taxonomy" id="30076"/>
    <lineage>
        <taxon>Eukaryota</taxon>
        <taxon>Metazoa</taxon>
        <taxon>Ecdysozoa</taxon>
        <taxon>Arthropoda</taxon>
        <taxon>Hexapoda</taxon>
        <taxon>Insecta</taxon>
        <taxon>Pterygota</taxon>
        <taxon>Neoptera</taxon>
        <taxon>Paraneoptera</taxon>
        <taxon>Hemiptera</taxon>
        <taxon>Heteroptera</taxon>
        <taxon>Panheteroptera</taxon>
        <taxon>Cimicomorpha</taxon>
        <taxon>Reduviidae</taxon>
        <taxon>Triatominae</taxon>
        <taxon>Triatoma</taxon>
    </lineage>
</organism>
<dbReference type="EMBL" id="GEMB01004159">
    <property type="protein sequence ID" value="JAR99106.1"/>
    <property type="molecule type" value="Transcribed_RNA"/>
</dbReference>
<name>A0A170XQP7_TRIIF</name>
<evidence type="ECO:0000256" key="1">
    <source>
        <dbReference type="SAM" id="MobiDB-lite"/>
    </source>
</evidence>
<accession>A0A170XQP7</accession>